<dbReference type="AlphaFoldDB" id="A0A9W7J924"/>
<dbReference type="OrthoDB" id="1885095at2759"/>
<accession>A0A9W7J924</accession>
<sequence>MESKSKNLVLGFVVLAVSLISGVKSWTGEIHGRVVCDVCADSSIGPEDHVLEGAEVAVLCITKSGQVVNYQAFTNAKGIYTVAETMPESDRWNACLARPISSFHDHCNHPGERSTGMKFTYNRPSGHFHTVRPFVYQPSTAPSYCSETVIE</sequence>
<organism evidence="2 3">
    <name type="scientific">Hibiscus trionum</name>
    <name type="common">Flower of an hour</name>
    <dbReference type="NCBI Taxonomy" id="183268"/>
    <lineage>
        <taxon>Eukaryota</taxon>
        <taxon>Viridiplantae</taxon>
        <taxon>Streptophyta</taxon>
        <taxon>Embryophyta</taxon>
        <taxon>Tracheophyta</taxon>
        <taxon>Spermatophyta</taxon>
        <taxon>Magnoliopsida</taxon>
        <taxon>eudicotyledons</taxon>
        <taxon>Gunneridae</taxon>
        <taxon>Pentapetalae</taxon>
        <taxon>rosids</taxon>
        <taxon>malvids</taxon>
        <taxon>Malvales</taxon>
        <taxon>Malvaceae</taxon>
        <taxon>Malvoideae</taxon>
        <taxon>Hibiscus</taxon>
    </lineage>
</organism>
<name>A0A9W7J924_HIBTR</name>
<keyword evidence="3" id="KW-1185">Reference proteome</keyword>
<evidence type="ECO:0000313" key="3">
    <source>
        <dbReference type="Proteomes" id="UP001165190"/>
    </source>
</evidence>
<keyword evidence="1" id="KW-0732">Signal</keyword>
<gene>
    <name evidence="2" type="ORF">HRI_004703000</name>
</gene>
<dbReference type="PANTHER" id="PTHR38400">
    <property type="entry name" value="OS02G0317800 PROTEIN"/>
    <property type="match status" value="1"/>
</dbReference>
<evidence type="ECO:0000256" key="1">
    <source>
        <dbReference type="SAM" id="SignalP"/>
    </source>
</evidence>
<comment type="caution">
    <text evidence="2">The sequence shown here is derived from an EMBL/GenBank/DDBJ whole genome shotgun (WGS) entry which is preliminary data.</text>
</comment>
<evidence type="ECO:0000313" key="2">
    <source>
        <dbReference type="EMBL" id="GMJ10338.1"/>
    </source>
</evidence>
<evidence type="ECO:0008006" key="4">
    <source>
        <dbReference type="Google" id="ProtNLM"/>
    </source>
</evidence>
<proteinExistence type="predicted"/>
<feature type="chain" id="PRO_5040948934" description="Pollen Ole e 1 allergen and extensin family protein" evidence="1">
    <location>
        <begin position="26"/>
        <end position="151"/>
    </location>
</feature>
<dbReference type="Proteomes" id="UP001165190">
    <property type="component" value="Unassembled WGS sequence"/>
</dbReference>
<reference evidence="2" key="1">
    <citation type="submission" date="2023-05" db="EMBL/GenBank/DDBJ databases">
        <title>Genome and transcriptome analyses reveal genes involved in the formation of fine ridges on petal epidermal cells in Hibiscus trionum.</title>
        <authorList>
            <person name="Koshimizu S."/>
            <person name="Masuda S."/>
            <person name="Ishii T."/>
            <person name="Shirasu K."/>
            <person name="Hoshino A."/>
            <person name="Arita M."/>
        </authorList>
    </citation>
    <scope>NUCLEOTIDE SEQUENCE</scope>
    <source>
        <strain evidence="2">Hamamatsu line</strain>
    </source>
</reference>
<protein>
    <recommendedName>
        <fullName evidence="4">Pollen Ole e 1 allergen and extensin family protein</fullName>
    </recommendedName>
</protein>
<dbReference type="EMBL" id="BSYR01000056">
    <property type="protein sequence ID" value="GMJ10338.1"/>
    <property type="molecule type" value="Genomic_DNA"/>
</dbReference>
<feature type="signal peptide" evidence="1">
    <location>
        <begin position="1"/>
        <end position="25"/>
    </location>
</feature>
<dbReference type="Pfam" id="PF01190">
    <property type="entry name" value="Pollen_Ole_e_1"/>
    <property type="match status" value="1"/>
</dbReference>